<dbReference type="Proteomes" id="UP000683925">
    <property type="component" value="Unassembled WGS sequence"/>
</dbReference>
<organism evidence="1 2">
    <name type="scientific">Paramecium octaurelia</name>
    <dbReference type="NCBI Taxonomy" id="43137"/>
    <lineage>
        <taxon>Eukaryota</taxon>
        <taxon>Sar</taxon>
        <taxon>Alveolata</taxon>
        <taxon>Ciliophora</taxon>
        <taxon>Intramacronucleata</taxon>
        <taxon>Oligohymenophorea</taxon>
        <taxon>Peniculida</taxon>
        <taxon>Parameciidae</taxon>
        <taxon>Paramecium</taxon>
    </lineage>
</organism>
<evidence type="ECO:0000313" key="2">
    <source>
        <dbReference type="Proteomes" id="UP000683925"/>
    </source>
</evidence>
<dbReference type="EMBL" id="CAJJDP010000012">
    <property type="protein sequence ID" value="CAD8141737.1"/>
    <property type="molecule type" value="Genomic_DNA"/>
</dbReference>
<dbReference type="AlphaFoldDB" id="A0A8S1SRH2"/>
<evidence type="ECO:0000313" key="1">
    <source>
        <dbReference type="EMBL" id="CAD8141737.1"/>
    </source>
</evidence>
<proteinExistence type="predicted"/>
<accession>A0A8S1SRH2</accession>
<keyword evidence="2" id="KW-1185">Reference proteome</keyword>
<comment type="caution">
    <text evidence="1">The sequence shown here is derived from an EMBL/GenBank/DDBJ whole genome shotgun (WGS) entry which is preliminary data.</text>
</comment>
<gene>
    <name evidence="1" type="ORF">POCTA_138.1.T0130110</name>
</gene>
<dbReference type="OMA" id="FMLYLLM"/>
<protein>
    <submittedName>
        <fullName evidence="1">Uncharacterized protein</fullName>
    </submittedName>
</protein>
<dbReference type="OrthoDB" id="10399743at2759"/>
<sequence>MLNTGNTNSHNNNSNDQYIALNPQSYDQQKKIILFEFDSGKLDNTLIILVSFLQQLSNIKTIPINVLQKCKGQLDKIYKLIQEVELKINSLQHNFSQEQTIISKENYDTEYTKQRKQMFHQQPQNEGDSSVISNLASSILINSEADLKKIQQQNVVDAKPNQSYIPQGCIINFSYAKNNQSDYQFMLYLLMEQNLKVNKLSLSCLGNVKIKRSDLTTLSNKNKFDLLLNQQLEHIFSNIKRKAFNNEFKVLSCSNTFCSFKCFENVQVNNTNKNHVFSYCPLCEEQSVV</sequence>
<name>A0A8S1SRH2_PAROT</name>
<reference evidence="1" key="1">
    <citation type="submission" date="2021-01" db="EMBL/GenBank/DDBJ databases">
        <authorList>
            <consortium name="Genoscope - CEA"/>
            <person name="William W."/>
        </authorList>
    </citation>
    <scope>NUCLEOTIDE SEQUENCE</scope>
</reference>